<proteinExistence type="predicted"/>
<organism evidence="2 3">
    <name type="scientific">Claviceps humidiphila</name>
    <dbReference type="NCBI Taxonomy" id="1294629"/>
    <lineage>
        <taxon>Eukaryota</taxon>
        <taxon>Fungi</taxon>
        <taxon>Dikarya</taxon>
        <taxon>Ascomycota</taxon>
        <taxon>Pezizomycotina</taxon>
        <taxon>Sordariomycetes</taxon>
        <taxon>Hypocreomycetidae</taxon>
        <taxon>Hypocreales</taxon>
        <taxon>Clavicipitaceae</taxon>
        <taxon>Claviceps</taxon>
    </lineage>
</organism>
<evidence type="ECO:0000313" key="3">
    <source>
        <dbReference type="Proteomes" id="UP000732380"/>
    </source>
</evidence>
<reference evidence="2 3" key="1">
    <citation type="journal article" date="2020" name="bioRxiv">
        <title>Whole genome comparisons of ergot fungi reveals the divergence and evolution of species within the genus Claviceps are the result of varying mechanisms driving genome evolution and host range expansion.</title>
        <authorList>
            <person name="Wyka S.A."/>
            <person name="Mondo S.J."/>
            <person name="Liu M."/>
            <person name="Dettman J."/>
            <person name="Nalam V."/>
            <person name="Broders K.D."/>
        </authorList>
    </citation>
    <scope>NUCLEOTIDE SEQUENCE [LARGE SCALE GENOMIC DNA]</scope>
    <source>
        <strain evidence="2 3">LM576</strain>
    </source>
</reference>
<comment type="caution">
    <text evidence="2">The sequence shown here is derived from an EMBL/GenBank/DDBJ whole genome shotgun (WGS) entry which is preliminary data.</text>
</comment>
<dbReference type="PROSITE" id="PS50090">
    <property type="entry name" value="MYB_LIKE"/>
    <property type="match status" value="1"/>
</dbReference>
<sequence>MSRDRRIKIGLRRQYLNQVPSTMIPPYMYYQQPIFAQAPPYSNFNNTNFILGSEFAPVQISTTQTTSYSSYAAEVPTLTSTQRRKSSGAWKLQDDNRLVTARMQGLSWKQIKDAHFPQKSANACRKRHERVVGRKSAEEDNRKFQLLATEYMDMRKEIWSELAAQTGEKWTVVEAKVLSSLSMPLFTQGLG</sequence>
<accession>A0A9P7PYT9</accession>
<dbReference type="EMBL" id="SRQM01000250">
    <property type="protein sequence ID" value="KAG6114785.1"/>
    <property type="molecule type" value="Genomic_DNA"/>
</dbReference>
<protein>
    <recommendedName>
        <fullName evidence="1">Myb-like domain-containing protein</fullName>
    </recommendedName>
</protein>
<evidence type="ECO:0000259" key="1">
    <source>
        <dbReference type="PROSITE" id="PS50090"/>
    </source>
</evidence>
<feature type="domain" description="Myb-like" evidence="1">
    <location>
        <begin position="82"/>
        <end position="132"/>
    </location>
</feature>
<keyword evidence="3" id="KW-1185">Reference proteome</keyword>
<dbReference type="AlphaFoldDB" id="A0A9P7PYT9"/>
<dbReference type="InterPro" id="IPR001005">
    <property type="entry name" value="SANT/Myb"/>
</dbReference>
<gene>
    <name evidence="2" type="ORF">E4U13_003187</name>
</gene>
<name>A0A9P7PYT9_9HYPO</name>
<evidence type="ECO:0000313" key="2">
    <source>
        <dbReference type="EMBL" id="KAG6114785.1"/>
    </source>
</evidence>
<dbReference type="Proteomes" id="UP000732380">
    <property type="component" value="Unassembled WGS sequence"/>
</dbReference>